<dbReference type="Proteomes" id="UP000186136">
    <property type="component" value="Unassembled WGS sequence"/>
</dbReference>
<protein>
    <submittedName>
        <fullName evidence="1">Uncharacterized protein</fullName>
    </submittedName>
</protein>
<sequence>MLVIIRRIKWFFSSRNFSRILKDVEGDEQEQVGGDDDVTVEGSFLGTVTVAQVGEDAVEVDVCVVGVGAGVDEADVDQELDDLETGDPLFPPDLDAAGGEEVVEVHEDVDGQVQGDDDPLDGRVADDLRVAQQRGCPVVVGVEEEQLLSSEDQERRVEQLEELSQVVEVVETDQLLGERLAGADGVEEPVVVPDREHLLDHQEHEDERDCGEEEVVHLEETVELDWTDVELGHDVLAAQDDDVVGDDDGDGVREVGQEGLVRDELELVCAVACDELEGLVEDGP</sequence>
<gene>
    <name evidence="1" type="ORF">PMKS-003704</name>
</gene>
<comment type="caution">
    <text evidence="1">The sequence shown here is derived from an EMBL/GenBank/DDBJ whole genome shotgun (WGS) entry which is preliminary data.</text>
</comment>
<proteinExistence type="predicted"/>
<reference evidence="1 2" key="1">
    <citation type="submission" date="2016-08" db="EMBL/GenBank/DDBJ databases">
        <title>Whole genome shotgun sequence of Pichia membranifaciens KS47-1.</title>
        <authorList>
            <person name="Konishi M."/>
            <person name="Ishida M."/>
            <person name="Arakawa T."/>
            <person name="Kato Y."/>
            <person name="Horiuchi J."/>
        </authorList>
    </citation>
    <scope>NUCLEOTIDE SEQUENCE [LARGE SCALE GENOMIC DNA]</scope>
    <source>
        <strain evidence="1 2">KS47-1</strain>
    </source>
</reference>
<name>A0A1Q2YKX2_9ASCO</name>
<dbReference type="EMBL" id="BDGI01000164">
    <property type="protein sequence ID" value="GAV30195.1"/>
    <property type="molecule type" value="Genomic_DNA"/>
</dbReference>
<dbReference type="AlphaFoldDB" id="A0A1Q2YKX2"/>
<keyword evidence="2" id="KW-1185">Reference proteome</keyword>
<evidence type="ECO:0000313" key="2">
    <source>
        <dbReference type="Proteomes" id="UP000186136"/>
    </source>
</evidence>
<evidence type="ECO:0000313" key="1">
    <source>
        <dbReference type="EMBL" id="GAV30195.1"/>
    </source>
</evidence>
<organism evidence="1 2">
    <name type="scientific">Pichia membranifaciens</name>
    <dbReference type="NCBI Taxonomy" id="4926"/>
    <lineage>
        <taxon>Eukaryota</taxon>
        <taxon>Fungi</taxon>
        <taxon>Dikarya</taxon>
        <taxon>Ascomycota</taxon>
        <taxon>Saccharomycotina</taxon>
        <taxon>Pichiomycetes</taxon>
        <taxon>Pichiales</taxon>
        <taxon>Pichiaceae</taxon>
        <taxon>Pichia</taxon>
    </lineage>
</organism>
<accession>A0A1Q2YKX2</accession>